<feature type="region of interest" description="Disordered" evidence="1">
    <location>
        <begin position="1"/>
        <end position="21"/>
    </location>
</feature>
<keyword evidence="2" id="KW-1133">Transmembrane helix</keyword>
<reference evidence="3 4" key="1">
    <citation type="journal article" date="2018" name="ACS Chem. Biol.">
        <title>Ketoreductase domain dysfunction expands chemodiversity: malyngamide biosynthesis in the cyanobacterium Okeania hirsuta.</title>
        <authorList>
            <person name="Moss N.A."/>
            <person name="Leao T."/>
            <person name="Rankin M."/>
            <person name="McCullough T.M."/>
            <person name="Qu P."/>
            <person name="Korobeynikov A."/>
            <person name="Smith J.L."/>
            <person name="Gerwick L."/>
            <person name="Gerwick W.H."/>
        </authorList>
    </citation>
    <scope>NUCLEOTIDE SEQUENCE [LARGE SCALE GENOMIC DNA]</scope>
    <source>
        <strain evidence="3 4">PAB10Feb10-1</strain>
    </source>
</reference>
<name>A0A3N6NVV1_9CYAN</name>
<evidence type="ECO:0000313" key="4">
    <source>
        <dbReference type="Proteomes" id="UP000269154"/>
    </source>
</evidence>
<comment type="caution">
    <text evidence="3">The sequence shown here is derived from an EMBL/GenBank/DDBJ whole genome shotgun (WGS) entry which is preliminary data.</text>
</comment>
<dbReference type="AlphaFoldDB" id="A0A3N6NVV1"/>
<keyword evidence="2" id="KW-0472">Membrane</keyword>
<accession>A0A3N6NVV1</accession>
<dbReference type="Proteomes" id="UP000269154">
    <property type="component" value="Unassembled WGS sequence"/>
</dbReference>
<organism evidence="3 4">
    <name type="scientific">Okeania hirsuta</name>
    <dbReference type="NCBI Taxonomy" id="1458930"/>
    <lineage>
        <taxon>Bacteria</taxon>
        <taxon>Bacillati</taxon>
        <taxon>Cyanobacteriota</taxon>
        <taxon>Cyanophyceae</taxon>
        <taxon>Oscillatoriophycideae</taxon>
        <taxon>Oscillatoriales</taxon>
        <taxon>Microcoleaceae</taxon>
        <taxon>Okeania</taxon>
    </lineage>
</organism>
<evidence type="ECO:0000313" key="3">
    <source>
        <dbReference type="EMBL" id="RQH43186.1"/>
    </source>
</evidence>
<dbReference type="OrthoDB" id="9956328at2"/>
<proteinExistence type="predicted"/>
<dbReference type="EMBL" id="RCBY01000065">
    <property type="protein sequence ID" value="RQH43186.1"/>
    <property type="molecule type" value="Genomic_DNA"/>
</dbReference>
<keyword evidence="4" id="KW-1185">Reference proteome</keyword>
<keyword evidence="2" id="KW-0812">Transmembrane</keyword>
<gene>
    <name evidence="3" type="ORF">D5R40_13480</name>
</gene>
<protein>
    <submittedName>
        <fullName evidence="3">Uncharacterized protein</fullName>
    </submittedName>
</protein>
<evidence type="ECO:0000256" key="1">
    <source>
        <dbReference type="SAM" id="MobiDB-lite"/>
    </source>
</evidence>
<feature type="transmembrane region" description="Helical" evidence="2">
    <location>
        <begin position="28"/>
        <end position="49"/>
    </location>
</feature>
<sequence length="63" mass="6583">MLSNSDRLPEQDSGVPNTSELSPLIKNLSIATLVGIIAFVGVSSLIIAASQNNVNDIETTEGK</sequence>
<evidence type="ECO:0000256" key="2">
    <source>
        <dbReference type="SAM" id="Phobius"/>
    </source>
</evidence>
<dbReference type="RefSeq" id="WP_124146548.1">
    <property type="nucleotide sequence ID" value="NZ_CAWOKI010000171.1"/>
</dbReference>